<dbReference type="Pfam" id="PF00933">
    <property type="entry name" value="Glyco_hydro_3"/>
    <property type="match status" value="1"/>
</dbReference>
<name>A0A327L882_9BRAD</name>
<dbReference type="InterPro" id="IPR050226">
    <property type="entry name" value="NagZ_Beta-hexosaminidase"/>
</dbReference>
<keyword evidence="8" id="KW-1185">Reference proteome</keyword>
<proteinExistence type="inferred from homology"/>
<dbReference type="SUPFAM" id="SSF51445">
    <property type="entry name" value="(Trans)glycosidases"/>
    <property type="match status" value="1"/>
</dbReference>
<comment type="caution">
    <text evidence="7">The sequence shown here is derived from an EMBL/GenBank/DDBJ whole genome shotgun (WGS) entry which is preliminary data.</text>
</comment>
<dbReference type="EMBL" id="NPEX01000010">
    <property type="protein sequence ID" value="RAI45682.1"/>
    <property type="molecule type" value="Genomic_DNA"/>
</dbReference>
<dbReference type="RefSeq" id="WP_111417514.1">
    <property type="nucleotide sequence ID" value="NZ_NPEX01000010.1"/>
</dbReference>
<organism evidence="7 8">
    <name type="scientific">Rhodoplanes roseus</name>
    <dbReference type="NCBI Taxonomy" id="29409"/>
    <lineage>
        <taxon>Bacteria</taxon>
        <taxon>Pseudomonadati</taxon>
        <taxon>Pseudomonadota</taxon>
        <taxon>Alphaproteobacteria</taxon>
        <taxon>Hyphomicrobiales</taxon>
        <taxon>Nitrobacteraceae</taxon>
        <taxon>Rhodoplanes</taxon>
    </lineage>
</organism>
<dbReference type="InterPro" id="IPR017853">
    <property type="entry name" value="GH"/>
</dbReference>
<evidence type="ECO:0000256" key="2">
    <source>
        <dbReference type="ARBA" id="ARBA00005336"/>
    </source>
</evidence>
<dbReference type="NCBIfam" id="NF003740">
    <property type="entry name" value="PRK05337.1"/>
    <property type="match status" value="1"/>
</dbReference>
<evidence type="ECO:0000259" key="6">
    <source>
        <dbReference type="Pfam" id="PF00933"/>
    </source>
</evidence>
<sequence>MTARAFITGVAGTRLTDAERQFVRGARPWGLILFKRNVSDPAQVSALVDEFRDAAGAEAAVLVDQEGGRVQRLGPPHWPAYPAGAWYGAQFARDPQTGLAAARLGARLIAADLAALGITVDCLPVADVPAPEGDSVIGDRAYGVTAAAVAAVAGAIAEGLLAGGVLPVVKHLPGHGRAACDSHKALPVVQAGRETLDRTDFETFRRLAGLPLGMTAHVVYTAVDPERPATLSPTVIADVIRGAIGFAGALMSDDLSMGALSGTIAERTRGALAAGCDLALHCNGILVEMEEVAAEAPALSGAAAARCAAALAGRPRPDARDLAEARASFSRMIAASAAAG</sequence>
<reference evidence="7 8" key="1">
    <citation type="submission" date="2017-07" db="EMBL/GenBank/DDBJ databases">
        <title>Draft Genome Sequences of Select Purple Nonsulfur Bacteria.</title>
        <authorList>
            <person name="Lasarre B."/>
            <person name="Mckinlay J.B."/>
        </authorList>
    </citation>
    <scope>NUCLEOTIDE SEQUENCE [LARGE SCALE GENOMIC DNA]</scope>
    <source>
        <strain evidence="7 8">DSM 5909</strain>
    </source>
</reference>
<evidence type="ECO:0000256" key="4">
    <source>
        <dbReference type="ARBA" id="ARBA00022801"/>
    </source>
</evidence>
<keyword evidence="5" id="KW-0326">Glycosidase</keyword>
<dbReference type="InterPro" id="IPR001764">
    <property type="entry name" value="Glyco_hydro_3_N"/>
</dbReference>
<dbReference type="PANTHER" id="PTHR30480:SF13">
    <property type="entry name" value="BETA-HEXOSAMINIDASE"/>
    <property type="match status" value="1"/>
</dbReference>
<feature type="domain" description="Glycoside hydrolase family 3 N-terminal" evidence="6">
    <location>
        <begin position="19"/>
        <end position="295"/>
    </location>
</feature>
<evidence type="ECO:0000256" key="5">
    <source>
        <dbReference type="ARBA" id="ARBA00023295"/>
    </source>
</evidence>
<dbReference type="Proteomes" id="UP000249130">
    <property type="component" value="Unassembled WGS sequence"/>
</dbReference>
<comment type="similarity">
    <text evidence="2">Belongs to the glycosyl hydrolase 3 family.</text>
</comment>
<evidence type="ECO:0000256" key="1">
    <source>
        <dbReference type="ARBA" id="ARBA00001231"/>
    </source>
</evidence>
<accession>A0A327L882</accession>
<keyword evidence="4" id="KW-0378">Hydrolase</keyword>
<dbReference type="GO" id="GO:0004563">
    <property type="term" value="F:beta-N-acetylhexosaminidase activity"/>
    <property type="evidence" value="ECO:0007669"/>
    <property type="project" value="UniProtKB-EC"/>
</dbReference>
<dbReference type="InterPro" id="IPR036962">
    <property type="entry name" value="Glyco_hydro_3_N_sf"/>
</dbReference>
<dbReference type="OrthoDB" id="9786661at2"/>
<evidence type="ECO:0000313" key="7">
    <source>
        <dbReference type="EMBL" id="RAI45682.1"/>
    </source>
</evidence>
<evidence type="ECO:0000313" key="8">
    <source>
        <dbReference type="Proteomes" id="UP000249130"/>
    </source>
</evidence>
<dbReference type="Gene3D" id="3.20.20.300">
    <property type="entry name" value="Glycoside hydrolase, family 3, N-terminal domain"/>
    <property type="match status" value="1"/>
</dbReference>
<dbReference type="EC" id="3.2.1.52" evidence="3"/>
<comment type="catalytic activity">
    <reaction evidence="1">
        <text>Hydrolysis of terminal non-reducing N-acetyl-D-hexosamine residues in N-acetyl-beta-D-hexosaminides.</text>
        <dbReference type="EC" id="3.2.1.52"/>
    </reaction>
</comment>
<gene>
    <name evidence="7" type="ORF">CH341_02800</name>
</gene>
<protein>
    <recommendedName>
        <fullName evidence="3">beta-N-acetylhexosaminidase</fullName>
        <ecNumber evidence="3">3.2.1.52</ecNumber>
    </recommendedName>
</protein>
<dbReference type="GO" id="GO:0005975">
    <property type="term" value="P:carbohydrate metabolic process"/>
    <property type="evidence" value="ECO:0007669"/>
    <property type="project" value="InterPro"/>
</dbReference>
<dbReference type="PANTHER" id="PTHR30480">
    <property type="entry name" value="BETA-HEXOSAMINIDASE-RELATED"/>
    <property type="match status" value="1"/>
</dbReference>
<dbReference type="AlphaFoldDB" id="A0A327L882"/>
<dbReference type="GO" id="GO:0009254">
    <property type="term" value="P:peptidoglycan turnover"/>
    <property type="evidence" value="ECO:0007669"/>
    <property type="project" value="TreeGrafter"/>
</dbReference>
<evidence type="ECO:0000256" key="3">
    <source>
        <dbReference type="ARBA" id="ARBA00012663"/>
    </source>
</evidence>